<organism evidence="4 5">
    <name type="scientific">Sediminitomix flava</name>
    <dbReference type="NCBI Taxonomy" id="379075"/>
    <lineage>
        <taxon>Bacteria</taxon>
        <taxon>Pseudomonadati</taxon>
        <taxon>Bacteroidota</taxon>
        <taxon>Cytophagia</taxon>
        <taxon>Cytophagales</taxon>
        <taxon>Flammeovirgaceae</taxon>
        <taxon>Sediminitomix</taxon>
    </lineage>
</organism>
<comment type="caution">
    <text evidence="4">The sequence shown here is derived from an EMBL/GenBank/DDBJ whole genome shotgun (WGS) entry which is preliminary data.</text>
</comment>
<dbReference type="InterPro" id="IPR010559">
    <property type="entry name" value="Sig_transdc_His_kin_internal"/>
</dbReference>
<feature type="transmembrane region" description="Helical" evidence="2">
    <location>
        <begin position="60"/>
        <end position="80"/>
    </location>
</feature>
<dbReference type="EMBL" id="QGDO01000004">
    <property type="protein sequence ID" value="PWJ41048.1"/>
    <property type="molecule type" value="Genomic_DNA"/>
</dbReference>
<dbReference type="GO" id="GO:0000155">
    <property type="term" value="F:phosphorelay sensor kinase activity"/>
    <property type="evidence" value="ECO:0007669"/>
    <property type="project" value="InterPro"/>
</dbReference>
<evidence type="ECO:0000256" key="2">
    <source>
        <dbReference type="SAM" id="Phobius"/>
    </source>
</evidence>
<dbReference type="GO" id="GO:0016020">
    <property type="term" value="C:membrane"/>
    <property type="evidence" value="ECO:0007669"/>
    <property type="project" value="InterPro"/>
</dbReference>
<keyword evidence="2" id="KW-0812">Transmembrane</keyword>
<feature type="coiled-coil region" evidence="1">
    <location>
        <begin position="119"/>
        <end position="151"/>
    </location>
</feature>
<evidence type="ECO:0000313" key="4">
    <source>
        <dbReference type="EMBL" id="PWJ41048.1"/>
    </source>
</evidence>
<keyword evidence="2" id="KW-0472">Membrane</keyword>
<proteinExistence type="predicted"/>
<feature type="transmembrane region" description="Helical" evidence="2">
    <location>
        <begin position="22"/>
        <end position="40"/>
    </location>
</feature>
<feature type="domain" description="Signal transduction histidine kinase internal region" evidence="3">
    <location>
        <begin position="144"/>
        <end position="220"/>
    </location>
</feature>
<keyword evidence="4" id="KW-0418">Kinase</keyword>
<dbReference type="PANTHER" id="PTHR34220">
    <property type="entry name" value="SENSOR HISTIDINE KINASE YPDA"/>
    <property type="match status" value="1"/>
</dbReference>
<dbReference type="AlphaFoldDB" id="A0A315Z8R3"/>
<dbReference type="PANTHER" id="PTHR34220:SF7">
    <property type="entry name" value="SENSOR HISTIDINE KINASE YPDA"/>
    <property type="match status" value="1"/>
</dbReference>
<dbReference type="InterPro" id="IPR050640">
    <property type="entry name" value="Bact_2-comp_sensor_kinase"/>
</dbReference>
<reference evidence="4 5" key="1">
    <citation type="submission" date="2018-03" db="EMBL/GenBank/DDBJ databases">
        <title>Genomic Encyclopedia of Archaeal and Bacterial Type Strains, Phase II (KMG-II): from individual species to whole genera.</title>
        <authorList>
            <person name="Goeker M."/>
        </authorList>
    </citation>
    <scope>NUCLEOTIDE SEQUENCE [LARGE SCALE GENOMIC DNA]</scope>
    <source>
        <strain evidence="4 5">DSM 28229</strain>
    </source>
</reference>
<evidence type="ECO:0000313" key="5">
    <source>
        <dbReference type="Proteomes" id="UP000245535"/>
    </source>
</evidence>
<keyword evidence="2" id="KW-1133">Transmembrane helix</keyword>
<evidence type="ECO:0000256" key="1">
    <source>
        <dbReference type="SAM" id="Coils"/>
    </source>
</evidence>
<gene>
    <name evidence="4" type="ORF">BC781_104323</name>
</gene>
<dbReference type="Pfam" id="PF06580">
    <property type="entry name" value="His_kinase"/>
    <property type="match status" value="1"/>
</dbReference>
<accession>A0A315Z8R3</accession>
<sequence>MVTLALSGFISEEKIRIFFTKMLPLIFSSSIVSVFCYHFIVRKLNEVLPWKNNLIVRGLVDIAVVMFVTSIVLSIMYMSFGEQTLVQKVLSVRKIGVPIEGLFVLPLVEHILFMVATEFLEVIDERNELELNLERMEKAQLQTKYSALKNQLDNHFLFNNLSVLSSLIYEDVEKSDRFIQEFAKVYRYVLSISEEMLVPVEKELDFIEAYLFLLKIRFEEGFQVRNDLDEDVSEKKLPPLSLQVLIENAIKHNCISKRHPLHIHIYEENDEIIVTNNYQPRDRPDTRSTHTGLKNLTEKYKLISEKVPSFGVQEENYVAVLPLIDSHINV</sequence>
<protein>
    <submittedName>
        <fullName evidence="4">Histidine kinase</fullName>
    </submittedName>
</protein>
<keyword evidence="4" id="KW-0808">Transferase</keyword>
<name>A0A315Z8R3_SEDFL</name>
<dbReference type="Proteomes" id="UP000245535">
    <property type="component" value="Unassembled WGS sequence"/>
</dbReference>
<evidence type="ECO:0000259" key="3">
    <source>
        <dbReference type="Pfam" id="PF06580"/>
    </source>
</evidence>
<keyword evidence="1" id="KW-0175">Coiled coil</keyword>
<keyword evidence="5" id="KW-1185">Reference proteome</keyword>